<evidence type="ECO:0000259" key="13">
    <source>
        <dbReference type="PROSITE" id="PS51434"/>
    </source>
</evidence>
<dbReference type="PROSITE" id="PS51434">
    <property type="entry name" value="NUP_C"/>
    <property type="match status" value="1"/>
</dbReference>
<keyword evidence="7" id="KW-0509">mRNA transport</keyword>
<dbReference type="GO" id="GO:0006606">
    <property type="term" value="P:protein import into nucleus"/>
    <property type="evidence" value="ECO:0007669"/>
    <property type="project" value="TreeGrafter"/>
</dbReference>
<dbReference type="InterPro" id="IPR036903">
    <property type="entry name" value="Nup98_auto-Pept-S59_dom_sf"/>
</dbReference>
<evidence type="ECO:0000256" key="11">
    <source>
        <dbReference type="ARBA" id="ARBA00023242"/>
    </source>
</evidence>
<keyword evidence="5" id="KW-0813">Transport</keyword>
<dbReference type="GO" id="GO:0000973">
    <property type="term" value="P:post-transcriptional tethering of RNA polymerase II gene DNA at nuclear periphery"/>
    <property type="evidence" value="ECO:0007669"/>
    <property type="project" value="TreeGrafter"/>
</dbReference>
<dbReference type="Proteomes" id="UP000054815">
    <property type="component" value="Unassembled WGS sequence"/>
</dbReference>
<dbReference type="GO" id="GO:0031965">
    <property type="term" value="C:nuclear membrane"/>
    <property type="evidence" value="ECO:0007669"/>
    <property type="project" value="UniProtKB-SubCell"/>
</dbReference>
<evidence type="ECO:0000256" key="12">
    <source>
        <dbReference type="SAM" id="MobiDB-lite"/>
    </source>
</evidence>
<comment type="caution">
    <text evidence="14">The sequence shown here is derived from an EMBL/GenBank/DDBJ whole genome shotgun (WGS) entry which is preliminary data.</text>
</comment>
<dbReference type="Pfam" id="PF12110">
    <property type="entry name" value="Nup96"/>
    <property type="match status" value="1"/>
</dbReference>
<dbReference type="InterPro" id="IPR021967">
    <property type="entry name" value="Nup98_C"/>
</dbReference>
<organism evidence="14 15">
    <name type="scientific">Trichinella pseudospiralis</name>
    <name type="common">Parasitic roundworm</name>
    <dbReference type="NCBI Taxonomy" id="6337"/>
    <lineage>
        <taxon>Eukaryota</taxon>
        <taxon>Metazoa</taxon>
        <taxon>Ecdysozoa</taxon>
        <taxon>Nematoda</taxon>
        <taxon>Enoplea</taxon>
        <taxon>Dorylaimia</taxon>
        <taxon>Trichinellida</taxon>
        <taxon>Trichinellidae</taxon>
        <taxon>Trichinella</taxon>
    </lineage>
</organism>
<evidence type="ECO:0000256" key="7">
    <source>
        <dbReference type="ARBA" id="ARBA00022816"/>
    </source>
</evidence>
<dbReference type="Pfam" id="PF04096">
    <property type="entry name" value="Nucleoporin2"/>
    <property type="match status" value="1"/>
</dbReference>
<accession>A0A0V0YF22</accession>
<keyword evidence="8" id="KW-0653">Protein transport</keyword>
<dbReference type="GO" id="GO:0051028">
    <property type="term" value="P:mRNA transport"/>
    <property type="evidence" value="ECO:0007669"/>
    <property type="project" value="UniProtKB-KW"/>
</dbReference>
<evidence type="ECO:0000256" key="1">
    <source>
        <dbReference type="ARBA" id="ARBA00004567"/>
    </source>
</evidence>
<dbReference type="Pfam" id="PF21240">
    <property type="entry name" value="Nup98_GLEBS"/>
    <property type="match status" value="1"/>
</dbReference>
<gene>
    <name evidence="14" type="primary">Nup98</name>
    <name evidence="14" type="ORF">T4E_9725</name>
</gene>
<comment type="subcellular location">
    <subcellularLocation>
        <location evidence="2">Nucleus membrane</location>
        <topology evidence="2">Peripheral membrane protein</topology>
        <orientation evidence="2">Nucleoplasmic side</orientation>
    </subcellularLocation>
    <subcellularLocation>
        <location evidence="1">Nucleus</location>
        <location evidence="1">Nuclear pore complex</location>
    </subcellularLocation>
</comment>
<name>A0A0V0YF22_TRIPS</name>
<dbReference type="InterPro" id="IPR007230">
    <property type="entry name" value="Nup98_auto-Pept-S59_dom"/>
</dbReference>
<feature type="compositionally biased region" description="Low complexity" evidence="12">
    <location>
        <begin position="587"/>
        <end position="598"/>
    </location>
</feature>
<dbReference type="InterPro" id="IPR037665">
    <property type="entry name" value="Nucleoporin_S59-like"/>
</dbReference>
<feature type="compositionally biased region" description="Polar residues" evidence="12">
    <location>
        <begin position="604"/>
        <end position="613"/>
    </location>
</feature>
<dbReference type="FunFam" id="1.10.10.2360:FF:000001">
    <property type="entry name" value="Nuclear pore complex protein Nup98-Nup96"/>
    <property type="match status" value="1"/>
</dbReference>
<sequence length="1664" mass="183271">MFGNQPTFGTPGFGTAAGSFNAPFGQQQTTGLFGAPTPATQATGLFGTAPASTGTGLFGSTATTQGSLFGTSMEFLFSVILGTVGTPSIFGQPTAQPAAGTNIFGAPATTSSSLFGSTTTANGTTVKFEPVVGSDTMMRNNIQTAINTKLQCITGMKHYEGKSFEELRVEDYLANRKGPVAATFGFGAPQSNAGSLFSTTPAQVSSAPSLFGNQAKPLFGTSTFGVSQPSTGLFGQTTTTAQQTTNIFGSSLFSSTPATTTSVFSFNAATPTGALFGQTQPQQPQQSIFGQPVLGTTSTATTVGTIFGQTSLFGQPQLQSQPAATQANIFGQTPQTPFGTVPAVAATTAPLFGGNLFGNKTATTTAASLFPTFGTSSLSFPQPTSNTLNTSSFPGVSQQSAGLNTNYVVPIGTDPNVLAAQENLVRSQLQAMANSPYGESPLLKLTESHSELLKSPTDPLQMRKALNLSTLSRVVPEAIMLPPVRSSPRIPTKPIMDRLQASSRQAKACFSLAALVDDLDEELASGSHEGFVPRDRIKKLVLKKRVQCSNTNCTPFLPELSFFDDAKPITSIDSNLSNGSHVEDESTAVSSVSPSSTSKDGKAGSNSSANTTKSTDVLINGTVEVVECVTKGAGQGGTESKVLDNSTTNVDLNDSGTSPKVFNKKSLKITSTRSDYYFAPNLDELTSKMTRSGECIVDRFEVGRRGYGKIVWRGPFNLTNLNLDKLVFFELKEVTVYPDAATKPPIGQGLNRAAIITLERVWPNDKTRQEPIKDAKRLEHLGYEEKLKRACEKMNAKFVSYAATTGSWIFEVKHFSKYGLDDDDSDEAEENGTLPRKLEEKTVEKTEAKDKSPQCKANGICTAASSVVKLGAESQKSFSIHSVNGKMTSEFTAKKKTVRQSSMNKEFLSVDGANGVVAERLKANQSNIIHSSIRLALASSEKLLKGVDCGINPPTLKTGRILMKKEEEKEEEEEEEQVNQLPSLTDLYESSMLMIDEIENGSENEKIEETAISIEANQFDNACVLYEAETTSRFQVEFIPLQKSRILNHLPVELQLEQLSKECRIGWQCSRVSFSLSNNTMSTITRLQMKTKRHDEAFKNVLKLMLKCCFDLSERLDKDSSPFFSPVDAVKLIEAYDEILKDQTKSKCPDVELCRDAVLLCKALWEPRPESDDLRDVIDLQRLSDWLINRGERYIFNHKLNDDFQTFDEIFLLLIKGSIDEAVKLCQSEKCYRLSTLLSQATLTEESRTLLLDQLQAWTLSKVDNFINPKILKLYLLIAGQVTWRRSGNRIIDVLGNVHWLSALAFFLWYYDGGAISVEDALKQYSEFWEQEKFSIPKPSPLYLYNSNEDCKEMDILYHLLMLFLNTKHSLESVLNNSTWSEDPLDYHLSWHLWTILHAVGFTDVSHEQLNALHCAYAVQLEELGLWHWAIFVLSHIADSKTRITAIQKMVAHRGFSADEEVWSFLVKTIGIPEKWLFSSMALRAHAEEDFLSEFKWQLKACNYSMAHQLFTEYIGPKLFLEGKFDELLNIKETLEEHSASISEWHFMGEIYFEGIELLKMDSSKSQVESMMKSSSVTKRKLKKLATKLCFIPSDNILQLQCRTEIALKLLSVFQQLFTDKQLVEMSELLTELPVPDDTILDTAENVAKAAITYLKSAQVYDKE</sequence>
<keyword evidence="10" id="KW-0906">Nuclear pore complex</keyword>
<dbReference type="GO" id="GO:0044614">
    <property type="term" value="C:nuclear pore cytoplasmic filaments"/>
    <property type="evidence" value="ECO:0007669"/>
    <property type="project" value="TreeGrafter"/>
</dbReference>
<reference evidence="14 15" key="1">
    <citation type="submission" date="2015-01" db="EMBL/GenBank/DDBJ databases">
        <title>Evolution of Trichinella species and genotypes.</title>
        <authorList>
            <person name="Korhonen P.K."/>
            <person name="Edoardo P."/>
            <person name="Giuseppe L.R."/>
            <person name="Gasser R.B."/>
        </authorList>
    </citation>
    <scope>NUCLEOTIDE SEQUENCE [LARGE SCALE GENOMIC DNA]</scope>
    <source>
        <strain evidence="14">ISS141</strain>
    </source>
</reference>
<feature type="compositionally biased region" description="Polar residues" evidence="12">
    <location>
        <begin position="643"/>
        <end position="657"/>
    </location>
</feature>
<feature type="region of interest" description="Disordered" evidence="12">
    <location>
        <begin position="574"/>
        <end position="613"/>
    </location>
</feature>
<protein>
    <recommendedName>
        <fullName evidence="4">Nuclear pore complex protein Nup98-Nup96</fullName>
    </recommendedName>
</protein>
<dbReference type="InterPro" id="IPR025574">
    <property type="entry name" value="Nucleoporin_FG_rpt"/>
</dbReference>
<feature type="domain" description="Peptidase S59" evidence="13">
    <location>
        <begin position="673"/>
        <end position="815"/>
    </location>
</feature>
<evidence type="ECO:0000256" key="8">
    <source>
        <dbReference type="ARBA" id="ARBA00022927"/>
    </source>
</evidence>
<evidence type="ECO:0000313" key="15">
    <source>
        <dbReference type="Proteomes" id="UP000054815"/>
    </source>
</evidence>
<dbReference type="Gene3D" id="3.30.1610.10">
    <property type="entry name" value="Peptidase S59, nucleoporin"/>
    <property type="match status" value="1"/>
</dbReference>
<dbReference type="PANTHER" id="PTHR23198:SF6">
    <property type="entry name" value="NUCLEAR PORE COMPLEX PROTEIN NUP98-NUP96"/>
    <property type="match status" value="1"/>
</dbReference>
<dbReference type="Gene3D" id="1.10.10.2360">
    <property type="match status" value="1"/>
</dbReference>
<comment type="similarity">
    <text evidence="3">Belongs to the nucleoporin GLFG family.</text>
</comment>
<dbReference type="PANTHER" id="PTHR23198">
    <property type="entry name" value="NUCLEOPORIN"/>
    <property type="match status" value="1"/>
</dbReference>
<feature type="region of interest" description="Disordered" evidence="12">
    <location>
        <begin position="634"/>
        <end position="657"/>
    </location>
</feature>
<dbReference type="EMBL" id="JYDU01000018">
    <property type="protein sequence ID" value="KRX98942.1"/>
    <property type="molecule type" value="Genomic_DNA"/>
</dbReference>
<evidence type="ECO:0000256" key="4">
    <source>
        <dbReference type="ARBA" id="ARBA00013472"/>
    </source>
</evidence>
<evidence type="ECO:0000256" key="3">
    <source>
        <dbReference type="ARBA" id="ARBA00008926"/>
    </source>
</evidence>
<proteinExistence type="inferred from homology"/>
<keyword evidence="6" id="KW-0068">Autocatalytic cleavage</keyword>
<dbReference type="Pfam" id="PF13634">
    <property type="entry name" value="Nucleoporin_FG"/>
    <property type="match status" value="4"/>
</dbReference>
<evidence type="ECO:0000313" key="14">
    <source>
        <dbReference type="EMBL" id="KRX98942.1"/>
    </source>
</evidence>
<evidence type="ECO:0000256" key="6">
    <source>
        <dbReference type="ARBA" id="ARBA00022813"/>
    </source>
</evidence>
<evidence type="ECO:0000256" key="2">
    <source>
        <dbReference type="ARBA" id="ARBA00004620"/>
    </source>
</evidence>
<dbReference type="GO" id="GO:0003723">
    <property type="term" value="F:RNA binding"/>
    <property type="evidence" value="ECO:0007669"/>
    <property type="project" value="TreeGrafter"/>
</dbReference>
<dbReference type="Gene3D" id="1.25.40.690">
    <property type="match status" value="1"/>
</dbReference>
<dbReference type="SUPFAM" id="SSF82215">
    <property type="entry name" value="C-terminal autoproteolytic domain of nucleoporin nup98"/>
    <property type="match status" value="1"/>
</dbReference>
<evidence type="ECO:0000256" key="9">
    <source>
        <dbReference type="ARBA" id="ARBA00023010"/>
    </source>
</evidence>
<dbReference type="GO" id="GO:0008139">
    <property type="term" value="F:nuclear localization sequence binding"/>
    <property type="evidence" value="ECO:0007669"/>
    <property type="project" value="TreeGrafter"/>
</dbReference>
<keyword evidence="9" id="KW-0811">Translocation</keyword>
<keyword evidence="11" id="KW-0539">Nucleus</keyword>
<dbReference type="GO" id="GO:0017056">
    <property type="term" value="F:structural constituent of nuclear pore"/>
    <property type="evidence" value="ECO:0007669"/>
    <property type="project" value="InterPro"/>
</dbReference>
<dbReference type="GO" id="GO:0034398">
    <property type="term" value="P:telomere tethering at nuclear periphery"/>
    <property type="evidence" value="ECO:0007669"/>
    <property type="project" value="TreeGrafter"/>
</dbReference>
<evidence type="ECO:0000256" key="5">
    <source>
        <dbReference type="ARBA" id="ARBA00022448"/>
    </source>
</evidence>
<evidence type="ECO:0000256" key="10">
    <source>
        <dbReference type="ARBA" id="ARBA00023132"/>
    </source>
</evidence>
<dbReference type="GO" id="GO:0006405">
    <property type="term" value="P:RNA export from nucleus"/>
    <property type="evidence" value="ECO:0007669"/>
    <property type="project" value="TreeGrafter"/>
</dbReference>